<feature type="domain" description="BON" evidence="3">
    <location>
        <begin position="122"/>
        <end position="188"/>
    </location>
</feature>
<name>A0A2A5JME5_PSEO7</name>
<feature type="chain" id="PRO_5013128355" evidence="2">
    <location>
        <begin position="22"/>
        <end position="188"/>
    </location>
</feature>
<dbReference type="Pfam" id="PF04972">
    <property type="entry name" value="BON"/>
    <property type="match status" value="2"/>
</dbReference>
<feature type="signal peptide" evidence="2">
    <location>
        <begin position="1"/>
        <end position="21"/>
    </location>
</feature>
<keyword evidence="1 2" id="KW-0732">Signal</keyword>
<evidence type="ECO:0000313" key="4">
    <source>
        <dbReference type="EMBL" id="PCK30605.1"/>
    </source>
</evidence>
<dbReference type="InterPro" id="IPR014004">
    <property type="entry name" value="Transpt-assoc_nodulatn_dom_bac"/>
</dbReference>
<dbReference type="RefSeq" id="WP_099643161.1">
    <property type="nucleotide sequence ID" value="NZ_NKHF01000077.1"/>
</dbReference>
<accession>A0A2A5JME5</accession>
<organism evidence="4 5">
    <name type="scientific">Pseudoalteromonas piscicida</name>
    <dbReference type="NCBI Taxonomy" id="43662"/>
    <lineage>
        <taxon>Bacteria</taxon>
        <taxon>Pseudomonadati</taxon>
        <taxon>Pseudomonadota</taxon>
        <taxon>Gammaproteobacteria</taxon>
        <taxon>Alteromonadales</taxon>
        <taxon>Pseudoalteromonadaceae</taxon>
        <taxon>Pseudoalteromonas</taxon>
    </lineage>
</organism>
<reference evidence="5" key="1">
    <citation type="journal article" date="2019" name="Genome Announc.">
        <title>Draft Genome Sequence of Pseudoalteromonas piscicida Strain 36Y ROTHPW, an Hypersaline Seawater Isolate from the South Coast of Sonora, Mexico.</title>
        <authorList>
            <person name="Sanchez-Diaz R."/>
            <person name="Molina-Garza Z.J."/>
            <person name="Cruz-Suarez L.E."/>
            <person name="Selvin J."/>
            <person name="Kiran G.S."/>
            <person name="Ibarra-Gamez J.C."/>
            <person name="Gomez-Gil B."/>
            <person name="Galaviz-Silva L."/>
        </authorList>
    </citation>
    <scope>NUCLEOTIDE SEQUENCE [LARGE SCALE GENOMIC DNA]</scope>
    <source>
        <strain evidence="5">36Y_RITHPW</strain>
    </source>
</reference>
<dbReference type="EMBL" id="NKHF01000077">
    <property type="protein sequence ID" value="PCK30605.1"/>
    <property type="molecule type" value="Genomic_DNA"/>
</dbReference>
<dbReference type="Proteomes" id="UP000228621">
    <property type="component" value="Unassembled WGS sequence"/>
</dbReference>
<sequence>MMMRIASLLAAILLLQGCAAAVVAGTAGAVSAANDRRTIGAQIDDNNIEIKGTLAIKGIKRLADHANITLVSVNGVVLMIGQVANQEMKTEAERALQNVAGIKQVHNQLRISTNIGITTQTHDTWLTSKVKTKLLAAEEVNGANIKVVTENAEVFLMGLVSKDEANSAVEIVRNINGVKRVIKAFEYI</sequence>
<feature type="domain" description="BON" evidence="3">
    <location>
        <begin position="44"/>
        <end position="113"/>
    </location>
</feature>
<dbReference type="NCBIfam" id="NF008247">
    <property type="entry name" value="PRK11023.1"/>
    <property type="match status" value="1"/>
</dbReference>
<dbReference type="PANTHER" id="PTHR34606">
    <property type="entry name" value="BON DOMAIN-CONTAINING PROTEIN"/>
    <property type="match status" value="1"/>
</dbReference>
<protein>
    <submittedName>
        <fullName evidence="4">Osmotically-inducible protein OsmY</fullName>
    </submittedName>
</protein>
<evidence type="ECO:0000256" key="1">
    <source>
        <dbReference type="ARBA" id="ARBA00022729"/>
    </source>
</evidence>
<dbReference type="SMART" id="SM00749">
    <property type="entry name" value="BON"/>
    <property type="match status" value="2"/>
</dbReference>
<proteinExistence type="predicted"/>
<evidence type="ECO:0000256" key="2">
    <source>
        <dbReference type="SAM" id="SignalP"/>
    </source>
</evidence>
<dbReference type="Gene3D" id="3.30.1340.30">
    <property type="match status" value="1"/>
</dbReference>
<dbReference type="PANTHER" id="PTHR34606:SF4">
    <property type="entry name" value="OUTER MEMBRANE LIPOPROTEIN DOLP"/>
    <property type="match status" value="1"/>
</dbReference>
<dbReference type="AlphaFoldDB" id="A0A2A5JME5"/>
<dbReference type="InterPro" id="IPR007055">
    <property type="entry name" value="BON_dom"/>
</dbReference>
<evidence type="ECO:0000313" key="5">
    <source>
        <dbReference type="Proteomes" id="UP000228621"/>
    </source>
</evidence>
<dbReference type="OrthoDB" id="9783990at2"/>
<evidence type="ECO:0000259" key="3">
    <source>
        <dbReference type="PROSITE" id="PS50914"/>
    </source>
</evidence>
<keyword evidence="5" id="KW-1185">Reference proteome</keyword>
<comment type="caution">
    <text evidence="4">The sequence shown here is derived from an EMBL/GenBank/DDBJ whole genome shotgun (WGS) entry which is preliminary data.</text>
</comment>
<dbReference type="PROSITE" id="PS50914">
    <property type="entry name" value="BON"/>
    <property type="match status" value="2"/>
</dbReference>
<dbReference type="InterPro" id="IPR051686">
    <property type="entry name" value="Lipoprotein_DolP"/>
</dbReference>
<dbReference type="PROSITE" id="PS51257">
    <property type="entry name" value="PROKAR_LIPOPROTEIN"/>
    <property type="match status" value="1"/>
</dbReference>
<gene>
    <name evidence="4" type="ORF">CEX98_16660</name>
</gene>